<name>A0A1X0IF19_9MYCO</name>
<accession>A0A1X0IF19</accession>
<evidence type="ECO:0008006" key="3">
    <source>
        <dbReference type="Google" id="ProtNLM"/>
    </source>
</evidence>
<dbReference type="AlphaFoldDB" id="A0A1X0IF19"/>
<evidence type="ECO:0000313" key="2">
    <source>
        <dbReference type="Proteomes" id="UP000192513"/>
    </source>
</evidence>
<reference evidence="1 2" key="1">
    <citation type="submission" date="2017-02" db="EMBL/GenBank/DDBJ databases">
        <title>The new phylogeny of genus Mycobacterium.</title>
        <authorList>
            <person name="Tortoli E."/>
            <person name="Trovato A."/>
            <person name="Cirillo D.M."/>
        </authorList>
    </citation>
    <scope>NUCLEOTIDE SEQUENCE [LARGE SCALE GENOMIC DNA]</scope>
    <source>
        <strain evidence="1 2">DSM 45000</strain>
    </source>
</reference>
<dbReference type="RefSeq" id="WP_083169475.1">
    <property type="nucleotide sequence ID" value="NZ_AP022619.1"/>
</dbReference>
<dbReference type="Gene3D" id="3.30.530.20">
    <property type="match status" value="1"/>
</dbReference>
<dbReference type="InterPro" id="IPR023393">
    <property type="entry name" value="START-like_dom_sf"/>
</dbReference>
<keyword evidence="2" id="KW-1185">Reference proteome</keyword>
<dbReference type="CDD" id="cd07821">
    <property type="entry name" value="PYR_PYL_RCAR_like"/>
    <property type="match status" value="1"/>
</dbReference>
<dbReference type="OrthoDB" id="5185789at2"/>
<proteinExistence type="predicted"/>
<dbReference type="Proteomes" id="UP000192513">
    <property type="component" value="Unassembled WGS sequence"/>
</dbReference>
<evidence type="ECO:0000313" key="1">
    <source>
        <dbReference type="EMBL" id="ORB45485.1"/>
    </source>
</evidence>
<protein>
    <recommendedName>
        <fullName evidence="3">MxaD family protein</fullName>
    </recommendedName>
</protein>
<dbReference type="STRING" id="590652.BST39_04550"/>
<dbReference type="InterPro" id="IPR019587">
    <property type="entry name" value="Polyketide_cyclase/dehydratase"/>
</dbReference>
<dbReference type="EMBL" id="MVIE01000004">
    <property type="protein sequence ID" value="ORB45485.1"/>
    <property type="molecule type" value="Genomic_DNA"/>
</dbReference>
<sequence>MTLRFSVTRSCNAPAEVVYAVLDDVTNWPRWMPGVTSARWEQNGGPTTTGPGAIRAMKAAGFTTREQITATDVPHIQTYTMLSGLPVRDYVGDVRIEPCNGGSSITWGASFTPRIPGTGNLIRLAMRMAIGHTASALTREADRR</sequence>
<dbReference type="SUPFAM" id="SSF55961">
    <property type="entry name" value="Bet v1-like"/>
    <property type="match status" value="1"/>
</dbReference>
<organism evidence="1 2">
    <name type="scientific">Mycobacterium paraseoulense</name>
    <dbReference type="NCBI Taxonomy" id="590652"/>
    <lineage>
        <taxon>Bacteria</taxon>
        <taxon>Bacillati</taxon>
        <taxon>Actinomycetota</taxon>
        <taxon>Actinomycetes</taxon>
        <taxon>Mycobacteriales</taxon>
        <taxon>Mycobacteriaceae</taxon>
        <taxon>Mycobacterium</taxon>
    </lineage>
</organism>
<dbReference type="Pfam" id="PF10604">
    <property type="entry name" value="Polyketide_cyc2"/>
    <property type="match status" value="1"/>
</dbReference>
<gene>
    <name evidence="1" type="ORF">BST39_04550</name>
</gene>
<comment type="caution">
    <text evidence="1">The sequence shown here is derived from an EMBL/GenBank/DDBJ whole genome shotgun (WGS) entry which is preliminary data.</text>
</comment>